<evidence type="ECO:0000313" key="1">
    <source>
        <dbReference type="EMBL" id="CAK1591590.1"/>
    </source>
</evidence>
<dbReference type="AlphaFoldDB" id="A0AAV1L836"/>
<proteinExistence type="predicted"/>
<keyword evidence="2" id="KW-1185">Reference proteome</keyword>
<evidence type="ECO:0000313" key="2">
    <source>
        <dbReference type="Proteomes" id="UP001314205"/>
    </source>
</evidence>
<protein>
    <submittedName>
        <fullName evidence="1">Uncharacterized protein</fullName>
    </submittedName>
</protein>
<name>A0AAV1L836_9NEOP</name>
<organism evidence="1 2">
    <name type="scientific">Parnassius mnemosyne</name>
    <name type="common">clouded apollo</name>
    <dbReference type="NCBI Taxonomy" id="213953"/>
    <lineage>
        <taxon>Eukaryota</taxon>
        <taxon>Metazoa</taxon>
        <taxon>Ecdysozoa</taxon>
        <taxon>Arthropoda</taxon>
        <taxon>Hexapoda</taxon>
        <taxon>Insecta</taxon>
        <taxon>Pterygota</taxon>
        <taxon>Neoptera</taxon>
        <taxon>Endopterygota</taxon>
        <taxon>Lepidoptera</taxon>
        <taxon>Glossata</taxon>
        <taxon>Ditrysia</taxon>
        <taxon>Papilionoidea</taxon>
        <taxon>Papilionidae</taxon>
        <taxon>Parnassiinae</taxon>
        <taxon>Parnassini</taxon>
        <taxon>Parnassius</taxon>
        <taxon>Driopa</taxon>
    </lineage>
</organism>
<gene>
    <name evidence="1" type="ORF">PARMNEM_LOCUS11783</name>
</gene>
<comment type="caution">
    <text evidence="1">The sequence shown here is derived from an EMBL/GenBank/DDBJ whole genome shotgun (WGS) entry which is preliminary data.</text>
</comment>
<accession>A0AAV1L836</accession>
<reference evidence="1 2" key="1">
    <citation type="submission" date="2023-11" db="EMBL/GenBank/DDBJ databases">
        <authorList>
            <person name="Hedman E."/>
            <person name="Englund M."/>
            <person name="Stromberg M."/>
            <person name="Nyberg Akerstrom W."/>
            <person name="Nylinder S."/>
            <person name="Jareborg N."/>
            <person name="Kallberg Y."/>
            <person name="Kronander E."/>
        </authorList>
    </citation>
    <scope>NUCLEOTIDE SEQUENCE [LARGE SCALE GENOMIC DNA]</scope>
</reference>
<dbReference type="EMBL" id="CAVLGL010000087">
    <property type="protein sequence ID" value="CAK1591590.1"/>
    <property type="molecule type" value="Genomic_DNA"/>
</dbReference>
<dbReference type="Proteomes" id="UP001314205">
    <property type="component" value="Unassembled WGS sequence"/>
</dbReference>
<sequence length="114" mass="13333">MRQKAYFYSKDRKMFKVCLENRFAGTKLIKSQLQDANVDVFERTLRTKLKDLDFTTCRRARKLTAAMKAKHLKSASALKAHLKFSRIKLCLCVVVMEKNFNLTVPFRLLSTLQK</sequence>